<evidence type="ECO:0000259" key="12">
    <source>
        <dbReference type="SMART" id="SM00852"/>
    </source>
</evidence>
<keyword evidence="9 11" id="KW-0501">Molybdenum cofactor biosynthesis</keyword>
<dbReference type="Pfam" id="PF00994">
    <property type="entry name" value="MoCF_biosynth"/>
    <property type="match status" value="1"/>
</dbReference>
<dbReference type="RefSeq" id="WP_342078033.1">
    <property type="nucleotide sequence ID" value="NZ_CP151767.2"/>
</dbReference>
<evidence type="ECO:0000256" key="9">
    <source>
        <dbReference type="ARBA" id="ARBA00023150"/>
    </source>
</evidence>
<dbReference type="EC" id="2.10.1.1" evidence="11"/>
<dbReference type="Pfam" id="PF03454">
    <property type="entry name" value="MoeA_C"/>
    <property type="match status" value="1"/>
</dbReference>
<dbReference type="InterPro" id="IPR036135">
    <property type="entry name" value="MoeA_linker/N_sf"/>
</dbReference>
<dbReference type="GO" id="GO:0061599">
    <property type="term" value="F:molybdopterin molybdotransferase activity"/>
    <property type="evidence" value="ECO:0007669"/>
    <property type="project" value="UniProtKB-UniRule"/>
</dbReference>
<keyword evidence="8 11" id="KW-0460">Magnesium</keyword>
<evidence type="ECO:0000256" key="2">
    <source>
        <dbReference type="ARBA" id="ARBA00002901"/>
    </source>
</evidence>
<dbReference type="AlphaFoldDB" id="A0AAN0NLC0"/>
<evidence type="ECO:0000256" key="7">
    <source>
        <dbReference type="ARBA" id="ARBA00022723"/>
    </source>
</evidence>
<dbReference type="Gene3D" id="2.170.190.11">
    <property type="entry name" value="Molybdopterin biosynthesis moea protein, domain 3"/>
    <property type="match status" value="1"/>
</dbReference>
<feature type="domain" description="MoaB/Mog" evidence="12">
    <location>
        <begin position="476"/>
        <end position="613"/>
    </location>
</feature>
<sequence>MNFDTFLIVDWSGGNDRGLAPKKDAIWAGVARKGKAEEPVYLRNRQVAEEWITAFLSDERKAKRRVMAGFDFAFGYPAGFGKVLTGSDDPFAIWDWFADRVEDSPKANNRFDLAGEINAMFPGAGPFWGNGLKRDIKRLPRKGNSRRGHGMPEKRAAEEMAKGAFPVWQLAGAGAVGSQVIMGLPMLSRLRKAFDAFVWPFEPLSGDIALVEVWPSLLSKVIAVTQPDDRIKDAHQVFTLAQALSALSPAELQNLLDVPITAEGSILGLGQEKLLTKAAVGPVAAPPLRNDCFALPPGVDWTPVATALRHLRENLSATTDVETVPLAEAAGRILATDVIAARSHPPTSNAAVDGYGFAGPAEEGDHIMSLQSGRAAAGHPFKGKVKAGHALRILTGADLPKGVDTVILQEDAHVTDKRVTFQGPLRQGANVRQAAEDMRAGKRILRAGRRLTPADLATGASAGIGAFEVQTQLRVGILSTGDELVTAGQPTGAGQIFDANHPMLSAIVAAWGHKVVDLGRAPDDKAKLRGILDDGAGQCDVIITSGGASAGDEDHMSSLLEDTGTFALWRIAMKPGRPMAMGLWQDKPVFGLPGNPVAALVCALVFARPALEVLAGGRWPAPEGFTARANFTKKKKAGRREYLRARISNGRVAIFPFEGSGRVSGASWATGLVELDERARDIKPGDPIRFIPFSSFGI</sequence>
<accession>A0AAN0NLC0</accession>
<dbReference type="SUPFAM" id="SSF63882">
    <property type="entry name" value="MoeA N-terminal region -like"/>
    <property type="match status" value="1"/>
</dbReference>
<dbReference type="NCBIfam" id="TIGR00177">
    <property type="entry name" value="molyb_syn"/>
    <property type="match status" value="1"/>
</dbReference>
<proteinExistence type="inferred from homology"/>
<dbReference type="Gene3D" id="2.40.340.10">
    <property type="entry name" value="MoeA, C-terminal, domain IV"/>
    <property type="match status" value="1"/>
</dbReference>
<evidence type="ECO:0000256" key="1">
    <source>
        <dbReference type="ARBA" id="ARBA00001946"/>
    </source>
</evidence>
<keyword evidence="5 11" id="KW-0500">Molybdenum</keyword>
<dbReference type="SMART" id="SM00852">
    <property type="entry name" value="MoCF_biosynth"/>
    <property type="match status" value="1"/>
</dbReference>
<comment type="similarity">
    <text evidence="4 11">Belongs to the MoeA family.</text>
</comment>
<dbReference type="KEGG" id="yrh:AABB31_07660"/>
<dbReference type="Gene3D" id="3.40.980.10">
    <property type="entry name" value="MoaB/Mog-like domain"/>
    <property type="match status" value="1"/>
</dbReference>
<evidence type="ECO:0000256" key="4">
    <source>
        <dbReference type="ARBA" id="ARBA00010763"/>
    </source>
</evidence>
<dbReference type="InterPro" id="IPR036425">
    <property type="entry name" value="MoaB/Mog-like_dom_sf"/>
</dbReference>
<keyword evidence="7 11" id="KW-0479">Metal-binding</keyword>
<evidence type="ECO:0000256" key="5">
    <source>
        <dbReference type="ARBA" id="ARBA00022505"/>
    </source>
</evidence>
<dbReference type="Gene3D" id="3.90.105.10">
    <property type="entry name" value="Molybdopterin biosynthesis moea protein, domain 2"/>
    <property type="match status" value="1"/>
</dbReference>
<dbReference type="GO" id="GO:0006777">
    <property type="term" value="P:Mo-molybdopterin cofactor biosynthetic process"/>
    <property type="evidence" value="ECO:0007669"/>
    <property type="project" value="UniProtKB-UniRule"/>
</dbReference>
<dbReference type="PANTHER" id="PTHR10192:SF5">
    <property type="entry name" value="GEPHYRIN"/>
    <property type="match status" value="1"/>
</dbReference>
<dbReference type="InterPro" id="IPR008284">
    <property type="entry name" value="MoCF_biosynth_CS"/>
</dbReference>
<dbReference type="NCBIfam" id="NF045515">
    <property type="entry name" value="Glp_gephyrin"/>
    <property type="match status" value="1"/>
</dbReference>
<evidence type="ECO:0000256" key="3">
    <source>
        <dbReference type="ARBA" id="ARBA00005046"/>
    </source>
</evidence>
<organism evidence="13 14">
    <name type="scientific">Yoonia rhodophyticola</name>
    <dbReference type="NCBI Taxonomy" id="3137370"/>
    <lineage>
        <taxon>Bacteria</taxon>
        <taxon>Pseudomonadati</taxon>
        <taxon>Pseudomonadota</taxon>
        <taxon>Alphaproteobacteria</taxon>
        <taxon>Rhodobacterales</taxon>
        <taxon>Paracoccaceae</taxon>
        <taxon>Yoonia</taxon>
    </lineage>
</organism>
<dbReference type="Proteomes" id="UP001470809">
    <property type="component" value="Chromosome"/>
</dbReference>
<dbReference type="InterPro" id="IPR036688">
    <property type="entry name" value="MoeA_C_domain_IV_sf"/>
</dbReference>
<dbReference type="InterPro" id="IPR005111">
    <property type="entry name" value="MoeA_C_domain_IV"/>
</dbReference>
<dbReference type="Pfam" id="PF03453">
    <property type="entry name" value="MoeA_N"/>
    <property type="match status" value="1"/>
</dbReference>
<evidence type="ECO:0000256" key="6">
    <source>
        <dbReference type="ARBA" id="ARBA00022679"/>
    </source>
</evidence>
<comment type="catalytic activity">
    <reaction evidence="10">
        <text>adenylyl-molybdopterin + molybdate = Mo-molybdopterin + AMP + H(+)</text>
        <dbReference type="Rhea" id="RHEA:35047"/>
        <dbReference type="ChEBI" id="CHEBI:15378"/>
        <dbReference type="ChEBI" id="CHEBI:36264"/>
        <dbReference type="ChEBI" id="CHEBI:62727"/>
        <dbReference type="ChEBI" id="CHEBI:71302"/>
        <dbReference type="ChEBI" id="CHEBI:456215"/>
        <dbReference type="EC" id="2.10.1.1"/>
    </reaction>
</comment>
<evidence type="ECO:0000313" key="14">
    <source>
        <dbReference type="Proteomes" id="UP001470809"/>
    </source>
</evidence>
<dbReference type="GO" id="GO:0046872">
    <property type="term" value="F:metal ion binding"/>
    <property type="evidence" value="ECO:0007669"/>
    <property type="project" value="UniProtKB-UniRule"/>
</dbReference>
<dbReference type="InterPro" id="IPR038987">
    <property type="entry name" value="MoeA-like"/>
</dbReference>
<protein>
    <recommendedName>
        <fullName evidence="11">Molybdopterin molybdenumtransferase</fullName>
        <ecNumber evidence="11">2.10.1.1</ecNumber>
    </recommendedName>
</protein>
<keyword evidence="6 11" id="KW-0808">Transferase</keyword>
<dbReference type="CDD" id="cd00887">
    <property type="entry name" value="MoeA"/>
    <property type="match status" value="1"/>
</dbReference>
<dbReference type="PROSITE" id="PS01079">
    <property type="entry name" value="MOCF_BIOSYNTHESIS_2"/>
    <property type="match status" value="1"/>
</dbReference>
<dbReference type="SUPFAM" id="SSF53218">
    <property type="entry name" value="Molybdenum cofactor biosynthesis proteins"/>
    <property type="match status" value="1"/>
</dbReference>
<comment type="pathway">
    <text evidence="3 11">Cofactor biosynthesis; molybdopterin biosynthesis.</text>
</comment>
<comment type="cofactor">
    <cofactor evidence="1 11">
        <name>Mg(2+)</name>
        <dbReference type="ChEBI" id="CHEBI:18420"/>
    </cofactor>
</comment>
<dbReference type="PANTHER" id="PTHR10192">
    <property type="entry name" value="MOLYBDOPTERIN BIOSYNTHESIS PROTEIN"/>
    <property type="match status" value="1"/>
</dbReference>
<dbReference type="InterPro" id="IPR005110">
    <property type="entry name" value="MoeA_linker/N"/>
</dbReference>
<reference evidence="13" key="1">
    <citation type="submission" date="2024-08" db="EMBL/GenBank/DDBJ databases">
        <title>Phylogenomic analyses of a clade within the roseobacter group suggest taxonomic reassignments of species of the genera Aestuariivita, Citreicella, Loktanella, Nautella, Pelagibaca, Ruegeria, Thalassobius, Thiobacimonas and Tropicibacter, and the proposal o.</title>
        <authorList>
            <person name="Jeon C.O."/>
        </authorList>
    </citation>
    <scope>NUCLEOTIDE SEQUENCE</scope>
    <source>
        <strain evidence="13">SS1-5</strain>
    </source>
</reference>
<evidence type="ECO:0000256" key="8">
    <source>
        <dbReference type="ARBA" id="ARBA00022842"/>
    </source>
</evidence>
<dbReference type="FunFam" id="3.40.980.10:FF:000004">
    <property type="entry name" value="Molybdopterin molybdenumtransferase"/>
    <property type="match status" value="1"/>
</dbReference>
<dbReference type="SUPFAM" id="SSF63867">
    <property type="entry name" value="MoeA C-terminal domain-like"/>
    <property type="match status" value="1"/>
</dbReference>
<keyword evidence="14" id="KW-1185">Reference proteome</keyword>
<evidence type="ECO:0000313" key="13">
    <source>
        <dbReference type="EMBL" id="WZU68742.1"/>
    </source>
</evidence>
<evidence type="ECO:0000256" key="10">
    <source>
        <dbReference type="ARBA" id="ARBA00047317"/>
    </source>
</evidence>
<dbReference type="InterPro" id="IPR001453">
    <property type="entry name" value="MoaB/Mog_dom"/>
</dbReference>
<name>A0AAN0NLC0_9RHOB</name>
<comment type="function">
    <text evidence="2 11">Catalyzes the insertion of molybdate into adenylated molybdopterin with the concomitant release of AMP.</text>
</comment>
<dbReference type="GO" id="GO:0005829">
    <property type="term" value="C:cytosol"/>
    <property type="evidence" value="ECO:0007669"/>
    <property type="project" value="TreeGrafter"/>
</dbReference>
<evidence type="ECO:0000256" key="11">
    <source>
        <dbReference type="RuleBase" id="RU365090"/>
    </source>
</evidence>
<gene>
    <name evidence="13" type="primary">glp</name>
    <name evidence="13" type="ORF">AABB31_07660</name>
</gene>
<dbReference type="EMBL" id="CP151767">
    <property type="protein sequence ID" value="WZU68742.1"/>
    <property type="molecule type" value="Genomic_DNA"/>
</dbReference>